<dbReference type="GO" id="GO:0022857">
    <property type="term" value="F:transmembrane transporter activity"/>
    <property type="evidence" value="ECO:0000318"/>
    <property type="project" value="GO_Central"/>
</dbReference>
<reference evidence="7" key="2">
    <citation type="submission" date="2020-10" db="EMBL/GenBank/DDBJ databases">
        <authorList>
            <person name="Scholz U."/>
            <person name="Mascher M."/>
            <person name="Fiebig A."/>
        </authorList>
    </citation>
    <scope>NUCLEOTIDE SEQUENCE [LARGE SCALE GENOMIC DNA]</scope>
    <source>
        <strain evidence="7">cv. Morex</strain>
    </source>
</reference>
<dbReference type="Pfam" id="PF00854">
    <property type="entry name" value="PTR2"/>
    <property type="match status" value="1"/>
</dbReference>
<feature type="transmembrane region" description="Helical" evidence="6">
    <location>
        <begin position="556"/>
        <end position="574"/>
    </location>
</feature>
<evidence type="ECO:0000256" key="6">
    <source>
        <dbReference type="SAM" id="Phobius"/>
    </source>
</evidence>
<dbReference type="EnsemblPlants" id="HORVU.MOREX.r3.2HG0096410.1">
    <property type="protein sequence ID" value="HORVU.MOREX.r3.2HG0096410.1"/>
    <property type="gene ID" value="HORVU.MOREX.r3.2HG0096410"/>
</dbReference>
<evidence type="ECO:0000256" key="3">
    <source>
        <dbReference type="ARBA" id="ARBA00022692"/>
    </source>
</evidence>
<evidence type="ECO:0000256" key="1">
    <source>
        <dbReference type="ARBA" id="ARBA00004141"/>
    </source>
</evidence>
<feature type="transmembrane region" description="Helical" evidence="6">
    <location>
        <begin position="113"/>
        <end position="133"/>
    </location>
</feature>
<evidence type="ECO:0000313" key="7">
    <source>
        <dbReference type="EnsemblPlants" id="HORVU.MOREX.r3.2HG0096410.1"/>
    </source>
</evidence>
<evidence type="ECO:0000256" key="4">
    <source>
        <dbReference type="ARBA" id="ARBA00022989"/>
    </source>
</evidence>
<dbReference type="GO" id="GO:0055085">
    <property type="term" value="P:transmembrane transport"/>
    <property type="evidence" value="ECO:0000318"/>
    <property type="project" value="GO_Central"/>
</dbReference>
<feature type="transmembrane region" description="Helical" evidence="6">
    <location>
        <begin position="517"/>
        <end position="544"/>
    </location>
</feature>
<dbReference type="GO" id="GO:0016020">
    <property type="term" value="C:membrane"/>
    <property type="evidence" value="ECO:0000318"/>
    <property type="project" value="GO_Central"/>
</dbReference>
<dbReference type="SMR" id="A0A8I6WFN1"/>
<comment type="similarity">
    <text evidence="2">Belongs to the major facilitator superfamily. Proton-dependent oligopeptide transporter (POT/PTR) (TC 2.A.17) family.</text>
</comment>
<accession>A0A8I6WFN1</accession>
<dbReference type="PANTHER" id="PTHR11654">
    <property type="entry name" value="OLIGOPEPTIDE TRANSPORTER-RELATED"/>
    <property type="match status" value="1"/>
</dbReference>
<feature type="transmembrane region" description="Helical" evidence="6">
    <location>
        <begin position="483"/>
        <end position="505"/>
    </location>
</feature>
<keyword evidence="3 6" id="KW-0812">Transmembrane</keyword>
<feature type="transmembrane region" description="Helical" evidence="6">
    <location>
        <begin position="407"/>
        <end position="430"/>
    </location>
</feature>
<dbReference type="Proteomes" id="UP000011116">
    <property type="component" value="Chromosome 2H"/>
</dbReference>
<dbReference type="AlphaFoldDB" id="A0A8I6WFN1"/>
<keyword evidence="4 6" id="KW-1133">Transmembrane helix</keyword>
<organism evidence="7 8">
    <name type="scientific">Hordeum vulgare subsp. vulgare</name>
    <name type="common">Domesticated barley</name>
    <dbReference type="NCBI Taxonomy" id="112509"/>
    <lineage>
        <taxon>Eukaryota</taxon>
        <taxon>Viridiplantae</taxon>
        <taxon>Streptophyta</taxon>
        <taxon>Embryophyta</taxon>
        <taxon>Tracheophyta</taxon>
        <taxon>Spermatophyta</taxon>
        <taxon>Magnoliopsida</taxon>
        <taxon>Liliopsida</taxon>
        <taxon>Poales</taxon>
        <taxon>Poaceae</taxon>
        <taxon>BOP clade</taxon>
        <taxon>Pooideae</taxon>
        <taxon>Triticodae</taxon>
        <taxon>Triticeae</taxon>
        <taxon>Hordeinae</taxon>
        <taxon>Hordeum</taxon>
    </lineage>
</organism>
<dbReference type="InterPro" id="IPR036259">
    <property type="entry name" value="MFS_trans_sf"/>
</dbReference>
<sequence>MFVAYNYPIAVVDAQSWIAMEAADEERHLLHHLPPSPDLYKNEDSRYTSDGTVDIDGRPAAKATTGNWRACFFILGIEFIESVAFFGISKNLVTYLTSVLHESNIDAARDVSTWIGTNFLMSLVGAFLADTYWGRYKTMVVSLSVYAIGMLVLTASATLPWALQYSNRSEIHRVAIYAGLYLTSLGSGGIKSCISAFGADQFDIADPAERVKKGSFFNWYYFSLSAGSLLSTTVIVWVQDNVGWGIGFAIPTILMTVGFAVFVGGRRTYRYTRVGESPMVRVSRVVVAATRNCQLKLPGDCSTLHHPPSPPAAAGLEVHHTTQFRFLDKAAIVPPLTLEKKDVHVSPWRLCPLSHVEEVKMLFRLCPAWVSIVVFFMITAQMSSTLIEQGMAMDNRVGPFTVPPASVAGFEVVTTLVLIPVYDAALVPLARRATGQDRGLSLLQRLGVGFAVSALGMAYAALLERNRLAAATAGATVSIMWQVPAYAVMGAGEVFAVIGMVELFYDQAPHGMRSLCSALAQLAIASGNYLNSAALGIVASATGWIPEDLNDGHLDYFFWVMAAFGALNLLQFVLCSTRYSGNATCGNTMHVSDASLAWNTPHQVVRGVTGFEDRDKKMEIE</sequence>
<feature type="transmembrane region" description="Helical" evidence="6">
    <location>
        <begin position="140"/>
        <end position="163"/>
    </location>
</feature>
<feature type="transmembrane region" description="Helical" evidence="6">
    <location>
        <begin position="175"/>
        <end position="198"/>
    </location>
</feature>
<reference evidence="7" key="3">
    <citation type="submission" date="2022-01" db="UniProtKB">
        <authorList>
            <consortium name="EnsemblPlants"/>
        </authorList>
    </citation>
    <scope>IDENTIFICATION</scope>
    <source>
        <strain evidence="7">subsp. vulgare</strain>
    </source>
</reference>
<keyword evidence="8" id="KW-1185">Reference proteome</keyword>
<evidence type="ECO:0000256" key="5">
    <source>
        <dbReference type="ARBA" id="ARBA00023136"/>
    </source>
</evidence>
<feature type="transmembrane region" description="Helical" evidence="6">
    <location>
        <begin position="442"/>
        <end position="463"/>
    </location>
</feature>
<feature type="transmembrane region" description="Helical" evidence="6">
    <location>
        <begin position="368"/>
        <end position="387"/>
    </location>
</feature>
<feature type="transmembrane region" description="Helical" evidence="6">
    <location>
        <begin position="244"/>
        <end position="263"/>
    </location>
</feature>
<dbReference type="InterPro" id="IPR000109">
    <property type="entry name" value="POT_fam"/>
</dbReference>
<proteinExistence type="inferred from homology"/>
<reference evidence="8" key="1">
    <citation type="journal article" date="2012" name="Nature">
        <title>A physical, genetic and functional sequence assembly of the barley genome.</title>
        <authorList>
            <consortium name="The International Barley Genome Sequencing Consortium"/>
            <person name="Mayer K.F."/>
            <person name="Waugh R."/>
            <person name="Brown J.W."/>
            <person name="Schulman A."/>
            <person name="Langridge P."/>
            <person name="Platzer M."/>
            <person name="Fincher G.B."/>
            <person name="Muehlbauer G.J."/>
            <person name="Sato K."/>
            <person name="Close T.J."/>
            <person name="Wise R.P."/>
            <person name="Stein N."/>
        </authorList>
    </citation>
    <scope>NUCLEOTIDE SEQUENCE [LARGE SCALE GENOMIC DNA]</scope>
    <source>
        <strain evidence="8">cv. Morex</strain>
    </source>
</reference>
<evidence type="ECO:0000313" key="8">
    <source>
        <dbReference type="Proteomes" id="UP000011116"/>
    </source>
</evidence>
<dbReference type="Gramene" id="HORVU.MOREX.r3.2HG0096410.1">
    <property type="protein sequence ID" value="HORVU.MOREX.r3.2HG0096410.1"/>
    <property type="gene ID" value="HORVU.MOREX.r3.2HG0096410"/>
</dbReference>
<evidence type="ECO:0000256" key="2">
    <source>
        <dbReference type="ARBA" id="ARBA00005982"/>
    </source>
</evidence>
<keyword evidence="5 6" id="KW-0472">Membrane</keyword>
<comment type="subcellular location">
    <subcellularLocation>
        <location evidence="1">Membrane</location>
        <topology evidence="1">Multi-pass membrane protein</topology>
    </subcellularLocation>
</comment>
<dbReference type="Gene3D" id="1.20.1250.20">
    <property type="entry name" value="MFS general substrate transporter like domains"/>
    <property type="match status" value="1"/>
</dbReference>
<feature type="transmembrane region" description="Helical" evidence="6">
    <location>
        <begin position="219"/>
        <end position="238"/>
    </location>
</feature>
<dbReference type="Gramene" id="HORVU.MOREX.r2.2HG0079740.1">
    <property type="protein sequence ID" value="HORVU.MOREX.r2.2HG0079740.1"/>
    <property type="gene ID" value="HORVU.MOREX.r2.2HG0079740"/>
</dbReference>
<dbReference type="SUPFAM" id="SSF103473">
    <property type="entry name" value="MFS general substrate transporter"/>
    <property type="match status" value="1"/>
</dbReference>
<protein>
    <submittedName>
        <fullName evidence="7">Uncharacterized protein</fullName>
    </submittedName>
</protein>
<feature type="transmembrane region" description="Helical" evidence="6">
    <location>
        <begin position="70"/>
        <end position="93"/>
    </location>
</feature>
<name>A0A8I6WFN1_HORVV</name>